<proteinExistence type="predicted"/>
<accession>A0A9X3N7K5</accession>
<protein>
    <submittedName>
        <fullName evidence="2">Helix-turn-helix domain-containing protein</fullName>
    </submittedName>
</protein>
<keyword evidence="3" id="KW-1185">Reference proteome</keyword>
<dbReference type="RefSeq" id="WP_270024040.1">
    <property type="nucleotide sequence ID" value="NZ_JAPDDP010000007.1"/>
</dbReference>
<dbReference type="InterPro" id="IPR010093">
    <property type="entry name" value="SinI_DNA-bd"/>
</dbReference>
<dbReference type="NCBIfam" id="TIGR01764">
    <property type="entry name" value="excise"/>
    <property type="match status" value="1"/>
</dbReference>
<reference evidence="2" key="1">
    <citation type="submission" date="2022-10" db="EMBL/GenBank/DDBJ databases">
        <title>The WGS of Solirubrobacter phytolaccae KCTC 29190.</title>
        <authorList>
            <person name="Jiang Z."/>
        </authorList>
    </citation>
    <scope>NUCLEOTIDE SEQUENCE</scope>
    <source>
        <strain evidence="2">KCTC 29190</strain>
    </source>
</reference>
<dbReference type="Proteomes" id="UP001147653">
    <property type="component" value="Unassembled WGS sequence"/>
</dbReference>
<sequence>MTAGQLLTAEHLAERWAVPVSQVYRLTRSGTVPAVKVGRYYRYRLDVIEEFERSGGGAA</sequence>
<dbReference type="GO" id="GO:0003677">
    <property type="term" value="F:DNA binding"/>
    <property type="evidence" value="ECO:0007669"/>
    <property type="project" value="InterPro"/>
</dbReference>
<dbReference type="Pfam" id="PF12728">
    <property type="entry name" value="HTH_17"/>
    <property type="match status" value="1"/>
</dbReference>
<evidence type="ECO:0000313" key="2">
    <source>
        <dbReference type="EMBL" id="MDA0179737.1"/>
    </source>
</evidence>
<dbReference type="AlphaFoldDB" id="A0A9X3N7K5"/>
<organism evidence="2 3">
    <name type="scientific">Solirubrobacter phytolaccae</name>
    <dbReference type="NCBI Taxonomy" id="1404360"/>
    <lineage>
        <taxon>Bacteria</taxon>
        <taxon>Bacillati</taxon>
        <taxon>Actinomycetota</taxon>
        <taxon>Thermoleophilia</taxon>
        <taxon>Solirubrobacterales</taxon>
        <taxon>Solirubrobacteraceae</taxon>
        <taxon>Solirubrobacter</taxon>
    </lineage>
</organism>
<feature type="domain" description="Helix-turn-helix" evidence="1">
    <location>
        <begin position="6"/>
        <end position="53"/>
    </location>
</feature>
<comment type="caution">
    <text evidence="2">The sequence shown here is derived from an EMBL/GenBank/DDBJ whole genome shotgun (WGS) entry which is preliminary data.</text>
</comment>
<evidence type="ECO:0000313" key="3">
    <source>
        <dbReference type="Proteomes" id="UP001147653"/>
    </source>
</evidence>
<evidence type="ECO:0000259" key="1">
    <source>
        <dbReference type="Pfam" id="PF12728"/>
    </source>
</evidence>
<name>A0A9X3N7K5_9ACTN</name>
<gene>
    <name evidence="2" type="ORF">OJ997_05490</name>
</gene>
<dbReference type="EMBL" id="JAPDDP010000007">
    <property type="protein sequence ID" value="MDA0179737.1"/>
    <property type="molecule type" value="Genomic_DNA"/>
</dbReference>
<dbReference type="InterPro" id="IPR041657">
    <property type="entry name" value="HTH_17"/>
</dbReference>
<dbReference type="InterPro" id="IPR009061">
    <property type="entry name" value="DNA-bd_dom_put_sf"/>
</dbReference>
<dbReference type="SUPFAM" id="SSF46955">
    <property type="entry name" value="Putative DNA-binding domain"/>
    <property type="match status" value="1"/>
</dbReference>